<dbReference type="EMBL" id="VJMJ01000012">
    <property type="protein sequence ID" value="KAF0743949.1"/>
    <property type="molecule type" value="Genomic_DNA"/>
</dbReference>
<name>A0A6G0XU93_9STRA</name>
<accession>A0A6G0XU93</accession>
<feature type="region of interest" description="Disordered" evidence="1">
    <location>
        <begin position="123"/>
        <end position="150"/>
    </location>
</feature>
<evidence type="ECO:0000313" key="2">
    <source>
        <dbReference type="EMBL" id="KAF0743949.1"/>
    </source>
</evidence>
<sequence>MEFASLSRDEQKRRLKEWNQKAKQLKRTSSLTPPTTTATTDSVDTYLRTPSPVFNGNQVMPPNPICTSVALTSVSAIQAAYRNRSKEDEKKRVLLVKKSQAYQAWNQRRQDQANQMIFNNTLGVDDKEDTSSLTDEDQEDANPPQESTSPTFRLRNLSYKALKSEPGLKTQALAQICSVLLAGRPVYLESSARETLDTISDARLLIQQLCIESLLFCDRSQDLVPRIDDDVVSITLVPKSCF</sequence>
<feature type="region of interest" description="Disordered" evidence="1">
    <location>
        <begin position="1"/>
        <end position="42"/>
    </location>
</feature>
<proteinExistence type="predicted"/>
<dbReference type="Proteomes" id="UP000481153">
    <property type="component" value="Unassembled WGS sequence"/>
</dbReference>
<reference evidence="2 3" key="1">
    <citation type="submission" date="2019-07" db="EMBL/GenBank/DDBJ databases">
        <title>Genomics analysis of Aphanomyces spp. identifies a new class of oomycete effector associated with host adaptation.</title>
        <authorList>
            <person name="Gaulin E."/>
        </authorList>
    </citation>
    <scope>NUCLEOTIDE SEQUENCE [LARGE SCALE GENOMIC DNA]</scope>
    <source>
        <strain evidence="2 3">ATCC 201684</strain>
    </source>
</reference>
<dbReference type="AlphaFoldDB" id="A0A6G0XU93"/>
<feature type="compositionally biased region" description="Basic and acidic residues" evidence="1">
    <location>
        <begin position="7"/>
        <end position="20"/>
    </location>
</feature>
<comment type="caution">
    <text evidence="2">The sequence shown here is derived from an EMBL/GenBank/DDBJ whole genome shotgun (WGS) entry which is preliminary data.</text>
</comment>
<dbReference type="VEuPathDB" id="FungiDB:AeMF1_018093"/>
<protein>
    <submittedName>
        <fullName evidence="2">Uncharacterized protein</fullName>
    </submittedName>
</protein>
<feature type="compositionally biased region" description="Low complexity" evidence="1">
    <location>
        <begin position="28"/>
        <end position="42"/>
    </location>
</feature>
<gene>
    <name evidence="2" type="ORF">Ae201684_001589</name>
</gene>
<evidence type="ECO:0000313" key="3">
    <source>
        <dbReference type="Proteomes" id="UP000481153"/>
    </source>
</evidence>
<organism evidence="2 3">
    <name type="scientific">Aphanomyces euteiches</name>
    <dbReference type="NCBI Taxonomy" id="100861"/>
    <lineage>
        <taxon>Eukaryota</taxon>
        <taxon>Sar</taxon>
        <taxon>Stramenopiles</taxon>
        <taxon>Oomycota</taxon>
        <taxon>Saprolegniomycetes</taxon>
        <taxon>Saprolegniales</taxon>
        <taxon>Verrucalvaceae</taxon>
        <taxon>Aphanomyces</taxon>
    </lineage>
</organism>
<evidence type="ECO:0000256" key="1">
    <source>
        <dbReference type="SAM" id="MobiDB-lite"/>
    </source>
</evidence>
<keyword evidence="3" id="KW-1185">Reference proteome</keyword>